<name>A0A0A9E0Y4_ARUDO</name>
<proteinExistence type="predicted"/>
<reference evidence="1" key="2">
    <citation type="journal article" date="2015" name="Data Brief">
        <title>Shoot transcriptome of the giant reed, Arundo donax.</title>
        <authorList>
            <person name="Barrero R.A."/>
            <person name="Guerrero F.D."/>
            <person name="Moolhuijzen P."/>
            <person name="Goolsby J.A."/>
            <person name="Tidwell J."/>
            <person name="Bellgard S.E."/>
            <person name="Bellgard M.I."/>
        </authorList>
    </citation>
    <scope>NUCLEOTIDE SEQUENCE</scope>
    <source>
        <tissue evidence="1">Shoot tissue taken approximately 20 cm above the soil surface</tissue>
    </source>
</reference>
<protein>
    <submittedName>
        <fullName evidence="1">Uncharacterized protein</fullName>
    </submittedName>
</protein>
<evidence type="ECO:0000313" key="1">
    <source>
        <dbReference type="EMBL" id="JAD89627.1"/>
    </source>
</evidence>
<reference evidence="1" key="1">
    <citation type="submission" date="2014-09" db="EMBL/GenBank/DDBJ databases">
        <authorList>
            <person name="Magalhaes I.L.F."/>
            <person name="Oliveira U."/>
            <person name="Santos F.R."/>
            <person name="Vidigal T.H.D.A."/>
            <person name="Brescovit A.D."/>
            <person name="Santos A.J."/>
        </authorList>
    </citation>
    <scope>NUCLEOTIDE SEQUENCE</scope>
    <source>
        <tissue evidence="1">Shoot tissue taken approximately 20 cm above the soil surface</tissue>
    </source>
</reference>
<dbReference type="AlphaFoldDB" id="A0A0A9E0Y4"/>
<dbReference type="EMBL" id="GBRH01208268">
    <property type="protein sequence ID" value="JAD89627.1"/>
    <property type="molecule type" value="Transcribed_RNA"/>
</dbReference>
<organism evidence="1">
    <name type="scientific">Arundo donax</name>
    <name type="common">Giant reed</name>
    <name type="synonym">Donax arundinaceus</name>
    <dbReference type="NCBI Taxonomy" id="35708"/>
    <lineage>
        <taxon>Eukaryota</taxon>
        <taxon>Viridiplantae</taxon>
        <taxon>Streptophyta</taxon>
        <taxon>Embryophyta</taxon>
        <taxon>Tracheophyta</taxon>
        <taxon>Spermatophyta</taxon>
        <taxon>Magnoliopsida</taxon>
        <taxon>Liliopsida</taxon>
        <taxon>Poales</taxon>
        <taxon>Poaceae</taxon>
        <taxon>PACMAD clade</taxon>
        <taxon>Arundinoideae</taxon>
        <taxon>Arundineae</taxon>
        <taxon>Arundo</taxon>
    </lineage>
</organism>
<accession>A0A0A9E0Y4</accession>
<sequence>MPSLFSRIIMIQFLKVL</sequence>